<dbReference type="AlphaFoldDB" id="A0A1I7IWZ4"/>
<dbReference type="GO" id="GO:0015689">
    <property type="term" value="P:molybdate ion transport"/>
    <property type="evidence" value="ECO:0007669"/>
    <property type="project" value="UniProtKB-UniRule"/>
</dbReference>
<dbReference type="Pfam" id="PF03459">
    <property type="entry name" value="TOBE"/>
    <property type="match status" value="1"/>
</dbReference>
<dbReference type="Gene3D" id="2.40.50.100">
    <property type="match status" value="1"/>
</dbReference>
<dbReference type="InterPro" id="IPR016462">
    <property type="entry name" value="ModE"/>
</dbReference>
<evidence type="ECO:0000256" key="4">
    <source>
        <dbReference type="ARBA" id="ARBA00022737"/>
    </source>
</evidence>
<dbReference type="RefSeq" id="WP_054256532.1">
    <property type="nucleotide sequence ID" value="NZ_CYIG01000020.1"/>
</dbReference>
<dbReference type="PROSITE" id="PS51866">
    <property type="entry name" value="MOP"/>
    <property type="match status" value="1"/>
</dbReference>
<dbReference type="SUPFAM" id="SSF50331">
    <property type="entry name" value="MOP-like"/>
    <property type="match status" value="1"/>
</dbReference>
<dbReference type="PIRSF" id="PIRSF005763">
    <property type="entry name" value="Txn_reg_ModE"/>
    <property type="match status" value="1"/>
</dbReference>
<dbReference type="EMBL" id="FPBX01000020">
    <property type="protein sequence ID" value="SFU77465.1"/>
    <property type="molecule type" value="Genomic_DNA"/>
</dbReference>
<reference evidence="7 8" key="1">
    <citation type="submission" date="2016-10" db="EMBL/GenBank/DDBJ databases">
        <authorList>
            <person name="de Groot N.N."/>
        </authorList>
    </citation>
    <scope>NUCLEOTIDE SEQUENCE [LARGE SCALE GENOMIC DNA]</scope>
    <source>
        <strain evidence="7 8">R-24608</strain>
    </source>
</reference>
<sequence>MQQASSSLPSFAQALGHDMADKRIDILRQIGQGGSISQAARAVGVSYKAAWQAIDTLTNLAGVPLVHRAVGGTGGGGAVLTDAGHALLRAADAMAQARAEVLQRLAGQGAQPAAAARLGVRTSMRNQWPCVVRALEAVGPLVHVHLGGTGAAQALALTARITQESAQLLGLAPGLPVLALCKATAVQVGKGQEAGGALAPNTWTGRVTRVARGEAGDEVAATLDAGVQMVGFAPPGSGLRARARVCLRADAAAIVLAL</sequence>
<dbReference type="InterPro" id="IPR036388">
    <property type="entry name" value="WH-like_DNA-bd_sf"/>
</dbReference>
<dbReference type="Proteomes" id="UP000183656">
    <property type="component" value="Unassembled WGS sequence"/>
</dbReference>
<comment type="similarity">
    <text evidence="1 5">Belongs to the ModE family.</text>
</comment>
<evidence type="ECO:0000256" key="1">
    <source>
        <dbReference type="ARBA" id="ARBA00008110"/>
    </source>
</evidence>
<dbReference type="InterPro" id="IPR005116">
    <property type="entry name" value="Transp-assoc_OB_typ1"/>
</dbReference>
<evidence type="ECO:0000259" key="6">
    <source>
        <dbReference type="PROSITE" id="PS51866"/>
    </source>
</evidence>
<dbReference type="STRING" id="343013.SAMN04489707_10209"/>
<dbReference type="InterPro" id="IPR008995">
    <property type="entry name" value="Mo/tungstate-bd_C_term_dom"/>
</dbReference>
<keyword evidence="3 5" id="KW-0500">Molybdenum</keyword>
<dbReference type="InterPro" id="IPR051815">
    <property type="entry name" value="Molybdate_resp_trans_reg"/>
</dbReference>
<protein>
    <submittedName>
        <fullName evidence="7">Molybdate transport system regulatory protein</fullName>
    </submittedName>
</protein>
<evidence type="ECO:0000313" key="8">
    <source>
        <dbReference type="Proteomes" id="UP000183656"/>
    </source>
</evidence>
<dbReference type="Gene3D" id="1.10.10.10">
    <property type="entry name" value="Winged helix-like DNA-binding domain superfamily/Winged helix DNA-binding domain"/>
    <property type="match status" value="1"/>
</dbReference>
<proteinExistence type="inferred from homology"/>
<keyword evidence="4" id="KW-0677">Repeat</keyword>
<dbReference type="PANTHER" id="PTHR30432:SF1">
    <property type="entry name" value="DNA-BINDING TRANSCRIPTIONAL DUAL REGULATOR MODE"/>
    <property type="match status" value="1"/>
</dbReference>
<dbReference type="GO" id="GO:0003700">
    <property type="term" value="F:DNA-binding transcription factor activity"/>
    <property type="evidence" value="ECO:0007669"/>
    <property type="project" value="InterPro"/>
</dbReference>
<gene>
    <name evidence="7" type="ORF">SAMN04489707_10209</name>
</gene>
<dbReference type="InterPro" id="IPR000847">
    <property type="entry name" value="LysR_HTH_N"/>
</dbReference>
<keyword evidence="8" id="KW-1185">Reference proteome</keyword>
<evidence type="ECO:0000313" key="7">
    <source>
        <dbReference type="EMBL" id="SFU77465.1"/>
    </source>
</evidence>
<evidence type="ECO:0000256" key="2">
    <source>
        <dbReference type="ARBA" id="ARBA00022448"/>
    </source>
</evidence>
<accession>A0A1I7IWZ4</accession>
<organism evidence="7 8">
    <name type="scientific">Paenacidovorax caeni</name>
    <dbReference type="NCBI Taxonomy" id="343013"/>
    <lineage>
        <taxon>Bacteria</taxon>
        <taxon>Pseudomonadati</taxon>
        <taxon>Pseudomonadota</taxon>
        <taxon>Betaproteobacteria</taxon>
        <taxon>Burkholderiales</taxon>
        <taxon>Comamonadaceae</taxon>
        <taxon>Paenacidovorax</taxon>
    </lineage>
</organism>
<evidence type="ECO:0000256" key="5">
    <source>
        <dbReference type="PIRNR" id="PIRNR005763"/>
    </source>
</evidence>
<dbReference type="PANTHER" id="PTHR30432">
    <property type="entry name" value="TRANSCRIPTIONAL REGULATOR MODE"/>
    <property type="match status" value="1"/>
</dbReference>
<dbReference type="OrthoDB" id="9800709at2"/>
<dbReference type="GO" id="GO:0030151">
    <property type="term" value="F:molybdenum ion binding"/>
    <property type="evidence" value="ECO:0007669"/>
    <property type="project" value="UniProtKB-UniRule"/>
</dbReference>
<name>A0A1I7IWZ4_9BURK</name>
<dbReference type="SUPFAM" id="SSF46785">
    <property type="entry name" value="Winged helix' DNA-binding domain"/>
    <property type="match status" value="1"/>
</dbReference>
<evidence type="ECO:0000256" key="3">
    <source>
        <dbReference type="ARBA" id="ARBA00022505"/>
    </source>
</evidence>
<feature type="domain" description="Mop" evidence="6">
    <location>
        <begin position="121"/>
        <end position="190"/>
    </location>
</feature>
<dbReference type="Pfam" id="PF00126">
    <property type="entry name" value="HTH_1"/>
    <property type="match status" value="1"/>
</dbReference>
<dbReference type="InterPro" id="IPR036390">
    <property type="entry name" value="WH_DNA-bd_sf"/>
</dbReference>
<keyword evidence="2 5" id="KW-0813">Transport</keyword>
<dbReference type="InterPro" id="IPR004606">
    <property type="entry name" value="Mop_domain"/>
</dbReference>